<evidence type="ECO:0000313" key="9">
    <source>
        <dbReference type="Proteomes" id="UP000887569"/>
    </source>
</evidence>
<evidence type="ECO:0000256" key="7">
    <source>
        <dbReference type="ARBA" id="ARBA00023284"/>
    </source>
</evidence>
<dbReference type="InterPro" id="IPR002109">
    <property type="entry name" value="Glutaredoxin"/>
</dbReference>
<evidence type="ECO:0000256" key="2">
    <source>
        <dbReference type="ARBA" id="ARBA00007787"/>
    </source>
</evidence>
<dbReference type="Gene3D" id="3.40.30.10">
    <property type="entry name" value="Glutaredoxin"/>
    <property type="match status" value="1"/>
</dbReference>
<accession>A0A915ACQ7</accession>
<comment type="similarity">
    <text evidence="2">Belongs to the glutaredoxin family.</text>
</comment>
<dbReference type="InterPro" id="IPR036249">
    <property type="entry name" value="Thioredoxin-like_sf"/>
</dbReference>
<dbReference type="GO" id="GO:0015038">
    <property type="term" value="F:glutathione disulfide oxidoreductase activity"/>
    <property type="evidence" value="ECO:0007669"/>
    <property type="project" value="TreeGrafter"/>
</dbReference>
<organism evidence="9 10">
    <name type="scientific">Parascaris univalens</name>
    <name type="common">Nematode worm</name>
    <dbReference type="NCBI Taxonomy" id="6257"/>
    <lineage>
        <taxon>Eukaryota</taxon>
        <taxon>Metazoa</taxon>
        <taxon>Ecdysozoa</taxon>
        <taxon>Nematoda</taxon>
        <taxon>Chromadorea</taxon>
        <taxon>Rhabditida</taxon>
        <taxon>Spirurina</taxon>
        <taxon>Ascaridomorpha</taxon>
        <taxon>Ascaridoidea</taxon>
        <taxon>Ascarididae</taxon>
        <taxon>Parascaris</taxon>
    </lineage>
</organism>
<evidence type="ECO:0000259" key="8">
    <source>
        <dbReference type="Pfam" id="PF00462"/>
    </source>
</evidence>
<evidence type="ECO:0000313" key="10">
    <source>
        <dbReference type="WBParaSite" id="PgR005X_g098_t01"/>
    </source>
</evidence>
<comment type="function">
    <text evidence="1">Has a glutathione-disulfide oxidoreductase activity in the presence of NADPH and glutathione reductase. Reduces low molecular weight disulfides and proteins.</text>
</comment>
<dbReference type="PROSITE" id="PS51354">
    <property type="entry name" value="GLUTAREDOXIN_2"/>
    <property type="match status" value="1"/>
</dbReference>
<feature type="domain" description="Glutaredoxin" evidence="8">
    <location>
        <begin position="32"/>
        <end position="96"/>
    </location>
</feature>
<dbReference type="PROSITE" id="PS00195">
    <property type="entry name" value="GLUTAREDOXIN_1"/>
    <property type="match status" value="1"/>
</dbReference>
<dbReference type="SUPFAM" id="SSF52833">
    <property type="entry name" value="Thioredoxin-like"/>
    <property type="match status" value="1"/>
</dbReference>
<dbReference type="AlphaFoldDB" id="A0A915ACQ7"/>
<name>A0A915ACQ7_PARUN</name>
<sequence>MGLMMSKGTSCSPEEATDVENYVNTLIATKKIVVFSKSYCPYCAKARKALTSFPLRDGALEWIEINDRADCSQIQNYLMSITGARSVPRVFIGGEFFGGGDETVAAKQSGILENKLRAVAAI</sequence>
<evidence type="ECO:0000256" key="4">
    <source>
        <dbReference type="ARBA" id="ARBA00022448"/>
    </source>
</evidence>
<evidence type="ECO:0000256" key="3">
    <source>
        <dbReference type="ARBA" id="ARBA00013662"/>
    </source>
</evidence>
<dbReference type="WBParaSite" id="PgR005X_g098_t01">
    <property type="protein sequence ID" value="PgR005X_g098_t01"/>
    <property type="gene ID" value="PgR005X_g098"/>
</dbReference>
<dbReference type="PRINTS" id="PR00160">
    <property type="entry name" value="GLUTAREDOXIN"/>
</dbReference>
<keyword evidence="5" id="KW-0249">Electron transport</keyword>
<dbReference type="PANTHER" id="PTHR46185:SF1">
    <property type="entry name" value="GLUTAREDOXIN-1"/>
    <property type="match status" value="1"/>
</dbReference>
<keyword evidence="4" id="KW-0813">Transport</keyword>
<dbReference type="Proteomes" id="UP000887569">
    <property type="component" value="Unplaced"/>
</dbReference>
<dbReference type="GO" id="GO:0005739">
    <property type="term" value="C:mitochondrion"/>
    <property type="evidence" value="ECO:0007669"/>
    <property type="project" value="TreeGrafter"/>
</dbReference>
<dbReference type="Pfam" id="PF00462">
    <property type="entry name" value="Glutaredoxin"/>
    <property type="match status" value="1"/>
</dbReference>
<keyword evidence="6" id="KW-1015">Disulfide bond</keyword>
<evidence type="ECO:0000256" key="5">
    <source>
        <dbReference type="ARBA" id="ARBA00022982"/>
    </source>
</evidence>
<dbReference type="InterPro" id="IPR047185">
    <property type="entry name" value="GLRX1"/>
</dbReference>
<keyword evidence="9" id="KW-1185">Reference proteome</keyword>
<proteinExistence type="inferred from homology"/>
<keyword evidence="7" id="KW-0676">Redox-active center</keyword>
<reference evidence="10" key="1">
    <citation type="submission" date="2022-11" db="UniProtKB">
        <authorList>
            <consortium name="WormBaseParasite"/>
        </authorList>
    </citation>
    <scope>IDENTIFICATION</scope>
</reference>
<evidence type="ECO:0000256" key="1">
    <source>
        <dbReference type="ARBA" id="ARBA00002549"/>
    </source>
</evidence>
<dbReference type="InterPro" id="IPR011899">
    <property type="entry name" value="Glutaredoxin_euk/vir"/>
</dbReference>
<dbReference type="InterPro" id="IPR011767">
    <property type="entry name" value="GLR_AS"/>
</dbReference>
<evidence type="ECO:0000256" key="6">
    <source>
        <dbReference type="ARBA" id="ARBA00023157"/>
    </source>
</evidence>
<dbReference type="NCBIfam" id="TIGR02180">
    <property type="entry name" value="GRX_euk"/>
    <property type="match status" value="1"/>
</dbReference>
<dbReference type="PANTHER" id="PTHR46185">
    <property type="entry name" value="GLUTAREDOXIN-1"/>
    <property type="match status" value="1"/>
</dbReference>
<protein>
    <recommendedName>
        <fullName evidence="3">Glutaredoxin-1</fullName>
    </recommendedName>
</protein>
<dbReference type="InterPro" id="IPR014025">
    <property type="entry name" value="Glutaredoxin_subgr"/>
</dbReference>